<dbReference type="EMBL" id="JAACJK010000111">
    <property type="protein sequence ID" value="KAF5332184.1"/>
    <property type="molecule type" value="Genomic_DNA"/>
</dbReference>
<evidence type="ECO:0000256" key="1">
    <source>
        <dbReference type="SAM" id="MobiDB-lite"/>
    </source>
</evidence>
<evidence type="ECO:0000313" key="2">
    <source>
        <dbReference type="EMBL" id="KAF5332184.1"/>
    </source>
</evidence>
<feature type="region of interest" description="Disordered" evidence="1">
    <location>
        <begin position="198"/>
        <end position="233"/>
    </location>
</feature>
<name>A0A8H5BZQ0_9AGAR</name>
<dbReference type="AlphaFoldDB" id="A0A8H5BZQ0"/>
<evidence type="ECO:0000313" key="3">
    <source>
        <dbReference type="Proteomes" id="UP000541558"/>
    </source>
</evidence>
<sequence length="332" mass="35631">MPLAIAMQSPAASLDDLSLGKDAFDIINTNTKFNADVNSFDTSFDNNNNNVWLRQPHAYGGMQIIQLVEADAPPPARSCGSSFGQSSGSSYWSSDYSESACSQDEESEDSQYDQEYDEEGVQEDREEEEVCSSYCSSAEGEEREEVWRDGVKETLRMKRILAWREDFYVQMQDLAAATAQSPPSRKRKLSECEYSSSSASASCSSLGDNSSPSTPSSRSSKRSRSDAYSQSADAAMDVEEPLFTSPAASASSTSLISSASASASASTSSLPSLSSTPVSAWTKTSPSPSLCAYACAACEASFVEKEELRAHGEEARGEGRTACGVAVEYAFE</sequence>
<feature type="region of interest" description="Disordered" evidence="1">
    <location>
        <begin position="94"/>
        <end position="137"/>
    </location>
</feature>
<protein>
    <submittedName>
        <fullName evidence="2">Uncharacterized protein</fullName>
    </submittedName>
</protein>
<feature type="compositionally biased region" description="Low complexity" evidence="1">
    <location>
        <begin position="198"/>
        <end position="218"/>
    </location>
</feature>
<feature type="compositionally biased region" description="Acidic residues" evidence="1">
    <location>
        <begin position="103"/>
        <end position="130"/>
    </location>
</feature>
<dbReference type="OrthoDB" id="3256870at2759"/>
<organism evidence="2 3">
    <name type="scientific">Ephemerocybe angulata</name>
    <dbReference type="NCBI Taxonomy" id="980116"/>
    <lineage>
        <taxon>Eukaryota</taxon>
        <taxon>Fungi</taxon>
        <taxon>Dikarya</taxon>
        <taxon>Basidiomycota</taxon>
        <taxon>Agaricomycotina</taxon>
        <taxon>Agaricomycetes</taxon>
        <taxon>Agaricomycetidae</taxon>
        <taxon>Agaricales</taxon>
        <taxon>Agaricineae</taxon>
        <taxon>Psathyrellaceae</taxon>
        <taxon>Ephemerocybe</taxon>
    </lineage>
</organism>
<comment type="caution">
    <text evidence="2">The sequence shown here is derived from an EMBL/GenBank/DDBJ whole genome shotgun (WGS) entry which is preliminary data.</text>
</comment>
<proteinExistence type="predicted"/>
<keyword evidence="3" id="KW-1185">Reference proteome</keyword>
<accession>A0A8H5BZQ0</accession>
<reference evidence="2 3" key="1">
    <citation type="journal article" date="2020" name="ISME J.">
        <title>Uncovering the hidden diversity of litter-decomposition mechanisms in mushroom-forming fungi.</title>
        <authorList>
            <person name="Floudas D."/>
            <person name="Bentzer J."/>
            <person name="Ahren D."/>
            <person name="Johansson T."/>
            <person name="Persson P."/>
            <person name="Tunlid A."/>
        </authorList>
    </citation>
    <scope>NUCLEOTIDE SEQUENCE [LARGE SCALE GENOMIC DNA]</scope>
    <source>
        <strain evidence="2 3">CBS 175.51</strain>
    </source>
</reference>
<gene>
    <name evidence="2" type="ORF">D9611_008131</name>
</gene>
<dbReference type="Proteomes" id="UP000541558">
    <property type="component" value="Unassembled WGS sequence"/>
</dbReference>